<comment type="catalytic activity">
    <reaction evidence="10 11">
        <text>nicotinate beta-D-ribonucleotide + ATP + H(+) = deamido-NAD(+) + diphosphate</text>
        <dbReference type="Rhea" id="RHEA:22860"/>
        <dbReference type="ChEBI" id="CHEBI:15378"/>
        <dbReference type="ChEBI" id="CHEBI:30616"/>
        <dbReference type="ChEBI" id="CHEBI:33019"/>
        <dbReference type="ChEBI" id="CHEBI:57502"/>
        <dbReference type="ChEBI" id="CHEBI:58437"/>
        <dbReference type="EC" id="2.7.7.18"/>
    </reaction>
</comment>
<comment type="pathway">
    <text evidence="2 11">Cofactor biosynthesis; NAD(+) biosynthesis; deamido-NAD(+) from nicotinate D-ribonucleotide: step 1/1.</text>
</comment>
<dbReference type="PANTHER" id="PTHR39321:SF3">
    <property type="entry name" value="PHOSPHOPANTETHEINE ADENYLYLTRANSFERASE"/>
    <property type="match status" value="1"/>
</dbReference>
<reference evidence="14" key="1">
    <citation type="journal article" date="2019" name="Int. J. Syst. Evol. Microbiol.">
        <title>The Global Catalogue of Microorganisms (GCM) 10K type strain sequencing project: providing services to taxonomists for standard genome sequencing and annotation.</title>
        <authorList>
            <consortium name="The Broad Institute Genomics Platform"/>
            <consortium name="The Broad Institute Genome Sequencing Center for Infectious Disease"/>
            <person name="Wu L."/>
            <person name="Ma J."/>
        </authorList>
    </citation>
    <scope>NUCLEOTIDE SEQUENCE [LARGE SCALE GENOMIC DNA]</scope>
    <source>
        <strain evidence="14">CCUG 54356</strain>
    </source>
</reference>
<dbReference type="GO" id="GO:0004515">
    <property type="term" value="F:nicotinate-nucleotide adenylyltransferase activity"/>
    <property type="evidence" value="ECO:0007669"/>
    <property type="project" value="UniProtKB-EC"/>
</dbReference>
<keyword evidence="8 11" id="KW-0067">ATP-binding</keyword>
<keyword evidence="4 11" id="KW-0662">Pyridine nucleotide biosynthesis</keyword>
<keyword evidence="14" id="KW-1185">Reference proteome</keyword>
<dbReference type="Gene3D" id="3.40.50.620">
    <property type="entry name" value="HUPs"/>
    <property type="match status" value="1"/>
</dbReference>
<evidence type="ECO:0000256" key="3">
    <source>
        <dbReference type="ARBA" id="ARBA00009014"/>
    </source>
</evidence>
<evidence type="ECO:0000256" key="1">
    <source>
        <dbReference type="ARBA" id="ARBA00002324"/>
    </source>
</evidence>
<dbReference type="PANTHER" id="PTHR39321">
    <property type="entry name" value="NICOTINATE-NUCLEOTIDE ADENYLYLTRANSFERASE-RELATED"/>
    <property type="match status" value="1"/>
</dbReference>
<dbReference type="NCBIfam" id="TIGR00482">
    <property type="entry name" value="nicotinate (nicotinamide) nucleotide adenylyltransferase"/>
    <property type="match status" value="1"/>
</dbReference>
<dbReference type="NCBIfam" id="NF000839">
    <property type="entry name" value="PRK00071.1-1"/>
    <property type="match status" value="1"/>
</dbReference>
<proteinExistence type="inferred from homology"/>
<keyword evidence="7 11" id="KW-0547">Nucleotide-binding</keyword>
<dbReference type="InterPro" id="IPR005248">
    <property type="entry name" value="NadD/NMNAT"/>
</dbReference>
<evidence type="ECO:0000256" key="8">
    <source>
        <dbReference type="ARBA" id="ARBA00022840"/>
    </source>
</evidence>
<evidence type="ECO:0000256" key="10">
    <source>
        <dbReference type="ARBA" id="ARBA00048721"/>
    </source>
</evidence>
<dbReference type="CDD" id="cd02165">
    <property type="entry name" value="NMNAT"/>
    <property type="match status" value="1"/>
</dbReference>
<comment type="caution">
    <text evidence="13">The sequence shown here is derived from an EMBL/GenBank/DDBJ whole genome shotgun (WGS) entry which is preliminary data.</text>
</comment>
<dbReference type="RefSeq" id="WP_230435211.1">
    <property type="nucleotide sequence ID" value="NZ_CP087715.1"/>
</dbReference>
<dbReference type="EMBL" id="JBHTLR010000034">
    <property type="protein sequence ID" value="MFD1218316.1"/>
    <property type="molecule type" value="Genomic_DNA"/>
</dbReference>
<keyword evidence="6 11" id="KW-0548">Nucleotidyltransferase</keyword>
<dbReference type="InterPro" id="IPR004821">
    <property type="entry name" value="Cyt_trans-like"/>
</dbReference>
<keyword evidence="5 11" id="KW-0808">Transferase</keyword>
<comment type="similarity">
    <text evidence="3 11">Belongs to the NadD family.</text>
</comment>
<dbReference type="Proteomes" id="UP001597264">
    <property type="component" value="Unassembled WGS sequence"/>
</dbReference>
<sequence>MKTIALFGGTFNPVHFGHLRMALELKELLELDEMRLLPSRQPAHRAEPGASAQARRDMVALAVENCPQLQLDERELNREGPTYTVDTLEELRQELGNNVSLSFCMGLDSLLGLPAWHRWEKLTELAHLIVVTRPGWQIPQGGEVAELLAQHRGEPEHLRSEAAGRILLREQTLLPISATGVRKLIRSGRSAQYLLPERVYEYIQAHRLYQRREQL</sequence>
<dbReference type="Pfam" id="PF01467">
    <property type="entry name" value="CTP_transf_like"/>
    <property type="match status" value="1"/>
</dbReference>
<dbReference type="NCBIfam" id="NF000840">
    <property type="entry name" value="PRK00071.1-3"/>
    <property type="match status" value="1"/>
</dbReference>
<feature type="domain" description="Cytidyltransferase-like" evidence="12">
    <location>
        <begin position="6"/>
        <end position="183"/>
    </location>
</feature>
<dbReference type="InterPro" id="IPR014729">
    <property type="entry name" value="Rossmann-like_a/b/a_fold"/>
</dbReference>
<keyword evidence="9 11" id="KW-0520">NAD</keyword>
<dbReference type="SUPFAM" id="SSF52374">
    <property type="entry name" value="Nucleotidylyl transferase"/>
    <property type="match status" value="1"/>
</dbReference>
<evidence type="ECO:0000256" key="4">
    <source>
        <dbReference type="ARBA" id="ARBA00022642"/>
    </source>
</evidence>
<evidence type="ECO:0000256" key="6">
    <source>
        <dbReference type="ARBA" id="ARBA00022695"/>
    </source>
</evidence>
<dbReference type="NCBIfam" id="TIGR00125">
    <property type="entry name" value="cyt_tran_rel"/>
    <property type="match status" value="1"/>
</dbReference>
<evidence type="ECO:0000256" key="11">
    <source>
        <dbReference type="HAMAP-Rule" id="MF_00244"/>
    </source>
</evidence>
<evidence type="ECO:0000256" key="9">
    <source>
        <dbReference type="ARBA" id="ARBA00023027"/>
    </source>
</evidence>
<evidence type="ECO:0000313" key="13">
    <source>
        <dbReference type="EMBL" id="MFD1218316.1"/>
    </source>
</evidence>
<name>A0ABW3UCW1_9GAMM</name>
<evidence type="ECO:0000256" key="5">
    <source>
        <dbReference type="ARBA" id="ARBA00022679"/>
    </source>
</evidence>
<accession>A0ABW3UCW1</accession>
<comment type="function">
    <text evidence="1 11">Catalyzes the reversible adenylation of nicotinate mononucleotide (NaMN) to nicotinic acid adenine dinucleotide (NaAD).</text>
</comment>
<dbReference type="EC" id="2.7.7.18" evidence="11"/>
<evidence type="ECO:0000313" key="14">
    <source>
        <dbReference type="Proteomes" id="UP001597264"/>
    </source>
</evidence>
<evidence type="ECO:0000256" key="2">
    <source>
        <dbReference type="ARBA" id="ARBA00005019"/>
    </source>
</evidence>
<gene>
    <name evidence="11 13" type="primary">nadD</name>
    <name evidence="13" type="ORF">ACFQ2X_17065</name>
</gene>
<dbReference type="HAMAP" id="MF_00244">
    <property type="entry name" value="NaMN_adenylyltr"/>
    <property type="match status" value="1"/>
</dbReference>
<protein>
    <recommendedName>
        <fullName evidence="11">Probable nicotinate-nucleotide adenylyltransferase</fullName>
        <ecNumber evidence="11">2.7.7.18</ecNumber>
    </recommendedName>
    <alternativeName>
        <fullName evidence="11">Deamido-NAD(+) diphosphorylase</fullName>
    </alternativeName>
    <alternativeName>
        <fullName evidence="11">Deamido-NAD(+) pyrophosphorylase</fullName>
    </alternativeName>
    <alternativeName>
        <fullName evidence="11">Nicotinate mononucleotide adenylyltransferase</fullName>
        <shortName evidence="11">NaMN adenylyltransferase</shortName>
    </alternativeName>
</protein>
<organism evidence="13 14">
    <name type="scientific">Microbulbifer celer</name>
    <dbReference type="NCBI Taxonomy" id="435905"/>
    <lineage>
        <taxon>Bacteria</taxon>
        <taxon>Pseudomonadati</taxon>
        <taxon>Pseudomonadota</taxon>
        <taxon>Gammaproteobacteria</taxon>
        <taxon>Cellvibrionales</taxon>
        <taxon>Microbulbiferaceae</taxon>
        <taxon>Microbulbifer</taxon>
    </lineage>
</organism>
<evidence type="ECO:0000256" key="7">
    <source>
        <dbReference type="ARBA" id="ARBA00022741"/>
    </source>
</evidence>
<evidence type="ECO:0000259" key="12">
    <source>
        <dbReference type="Pfam" id="PF01467"/>
    </source>
</evidence>